<evidence type="ECO:0000256" key="1">
    <source>
        <dbReference type="ARBA" id="ARBA00023054"/>
    </source>
</evidence>
<dbReference type="OrthoDB" id="1924287at2759"/>
<organism evidence="5 6">
    <name type="scientific">Megalops atlanticus</name>
    <name type="common">Tarpon</name>
    <name type="synonym">Clupea gigantea</name>
    <dbReference type="NCBI Taxonomy" id="7932"/>
    <lineage>
        <taxon>Eukaryota</taxon>
        <taxon>Metazoa</taxon>
        <taxon>Chordata</taxon>
        <taxon>Craniata</taxon>
        <taxon>Vertebrata</taxon>
        <taxon>Euteleostomi</taxon>
        <taxon>Actinopterygii</taxon>
        <taxon>Neopterygii</taxon>
        <taxon>Teleostei</taxon>
        <taxon>Elopiformes</taxon>
        <taxon>Megalopidae</taxon>
        <taxon>Megalops</taxon>
    </lineage>
</organism>
<sequence length="451" mass="49300">MPNLRLHTAPHSAPHAMPVRAPCSAPYSAPHTGPLCSPLCSQHRSGSPYGNPHSAPYSLGYGSARSAPYGADAPHSFQYRDPYAAPYSGPAYPPCPYPPAPPPALVRPPSATEMQLKRVLHDIRGTVQSLTQCSSLQGDPCASVLSPRRSALPLYENTFQELQMMRKSLNVFRTQMMDLELALVRQQDRVYQDFTLEERQDAEQLQQLRSQVRQELQELELQLEDRLLFLDEQLRSSSQASLYRHLMGIRRGHSMDSLYSGSPVNMAEPVSELLREQLSLQAELGYEARGNSAPCLRSASSSGTTSPVRPSRNAGLAPERPSQQRAGVYQTSVCLTPTPPPRAPAERPDPPPTGGPARVNLTLQEGAGGRGGGGRGGAESPGLQEGARGRAQSLRPQEERERQPADNLYLQQLIKEIKETIAEEIRQEIVNELLVAASPRKSPTVTRGTTS</sequence>
<proteinExistence type="predicted"/>
<feature type="domain" description="Sperm-specific antigen 2 C-terminal" evidence="4">
    <location>
        <begin position="85"/>
        <end position="234"/>
    </location>
</feature>
<evidence type="ECO:0000256" key="3">
    <source>
        <dbReference type="SAM" id="MobiDB-lite"/>
    </source>
</evidence>
<keyword evidence="6" id="KW-1185">Reference proteome</keyword>
<dbReference type="Pfam" id="PF14723">
    <property type="entry name" value="SSFA2_C"/>
    <property type="match status" value="1"/>
</dbReference>
<dbReference type="EMBL" id="JAFDVH010000012">
    <property type="protein sequence ID" value="KAG7466835.1"/>
    <property type="molecule type" value="Genomic_DNA"/>
</dbReference>
<evidence type="ECO:0000259" key="4">
    <source>
        <dbReference type="Pfam" id="PF14723"/>
    </source>
</evidence>
<evidence type="ECO:0000313" key="6">
    <source>
        <dbReference type="Proteomes" id="UP001046870"/>
    </source>
</evidence>
<reference evidence="5" key="1">
    <citation type="submission" date="2021-01" db="EMBL/GenBank/DDBJ databases">
        <authorList>
            <person name="Zahm M."/>
            <person name="Roques C."/>
            <person name="Cabau C."/>
            <person name="Klopp C."/>
            <person name="Donnadieu C."/>
            <person name="Jouanno E."/>
            <person name="Lampietro C."/>
            <person name="Louis A."/>
            <person name="Herpin A."/>
            <person name="Echchiki A."/>
            <person name="Berthelot C."/>
            <person name="Parey E."/>
            <person name="Roest-Crollius H."/>
            <person name="Braasch I."/>
            <person name="Postlethwait J."/>
            <person name="Bobe J."/>
            <person name="Montfort J."/>
            <person name="Bouchez O."/>
            <person name="Begum T."/>
            <person name="Mejri S."/>
            <person name="Adams A."/>
            <person name="Chen W.-J."/>
            <person name="Guiguen Y."/>
        </authorList>
    </citation>
    <scope>NUCLEOTIDE SEQUENCE</scope>
    <source>
        <strain evidence="5">YG-15Mar2019-1</strain>
        <tissue evidence="5">Brain</tissue>
    </source>
</reference>
<evidence type="ECO:0000313" key="5">
    <source>
        <dbReference type="EMBL" id="KAG7466835.1"/>
    </source>
</evidence>
<dbReference type="Proteomes" id="UP001046870">
    <property type="component" value="Chromosome 12"/>
</dbReference>
<accession>A0A9D3PU72</accession>
<gene>
    <name evidence="5" type="ORF">MATL_G00146550</name>
</gene>
<dbReference type="AlphaFoldDB" id="A0A9D3PU72"/>
<feature type="compositionally biased region" description="Polar residues" evidence="3">
    <location>
        <begin position="321"/>
        <end position="335"/>
    </location>
</feature>
<dbReference type="PANTHER" id="PTHR17469:SF11">
    <property type="entry name" value="PROTEIN ITPRID2"/>
    <property type="match status" value="1"/>
</dbReference>
<dbReference type="InterPro" id="IPR043444">
    <property type="entry name" value="TESPA1-like"/>
</dbReference>
<feature type="coiled-coil region" evidence="2">
    <location>
        <begin position="202"/>
        <end position="233"/>
    </location>
</feature>
<evidence type="ECO:0000256" key="2">
    <source>
        <dbReference type="SAM" id="Coils"/>
    </source>
</evidence>
<dbReference type="InterPro" id="IPR029326">
    <property type="entry name" value="SSFA2_C"/>
</dbReference>
<feature type="compositionally biased region" description="Polar residues" evidence="3">
    <location>
        <begin position="298"/>
        <end position="308"/>
    </location>
</feature>
<feature type="compositionally biased region" description="Gly residues" evidence="3">
    <location>
        <begin position="366"/>
        <end position="379"/>
    </location>
</feature>
<name>A0A9D3PU72_MEGAT</name>
<dbReference type="PANTHER" id="PTHR17469">
    <property type="entry name" value="SPERM SPECIFIC ANTIGEN 2-RELATED"/>
    <property type="match status" value="1"/>
</dbReference>
<keyword evidence="1 2" id="KW-0175">Coiled coil</keyword>
<protein>
    <recommendedName>
        <fullName evidence="4">Sperm-specific antigen 2 C-terminal domain-containing protein</fullName>
    </recommendedName>
</protein>
<comment type="caution">
    <text evidence="5">The sequence shown here is derived from an EMBL/GenBank/DDBJ whole genome shotgun (WGS) entry which is preliminary data.</text>
</comment>
<feature type="region of interest" description="Disordered" evidence="3">
    <location>
        <begin position="289"/>
        <end position="404"/>
    </location>
</feature>